<evidence type="ECO:0000256" key="4">
    <source>
        <dbReference type="ARBA" id="ARBA00022679"/>
    </source>
</evidence>
<feature type="binding site" evidence="8">
    <location>
        <position position="117"/>
    </location>
    <ligand>
        <name>substrate</name>
    </ligand>
</feature>
<evidence type="ECO:0000313" key="12">
    <source>
        <dbReference type="Proteomes" id="UP000018731"/>
    </source>
</evidence>
<name>V8CCT2_9HELI</name>
<sequence>MESKNSRKSCGAKSSQTNSTRTSSAQKSPAQTKRKQEISTQAISAQKDSMQASLAQPNTRANLTNCKTLIIKIGSSILASQDSSKNHSFPSADFISSLASQIAHLKSKIPNIIIVSSGAVACGFKQLGLKSRPKDIVDKQASAAIGQARLMWEYQQAFSKHSLQVAQILLTKDDLTSRKRFTHAHSCIMRLLHFGIIPIINENDTILVDELKYIETFGDNDNLAALVAGTISADLLLILSDVDGLYSANPATNPNARKIDEVEDIDEGVLALTQSDDTNLVGTGGMSSKLLATKKALNMGCAVAIIKGNEEQSITRFFELKRVGTYFALPKEILARRKKRFWIESVAIPQGKIIIDLGASQALRHNKSLLPKGILGVVGEFRSDEVVSICLQEGEKLLEIARGQSKYSATEVAKIARCDSRQIESILGKSRGDEVVHIDEIVLLG</sequence>
<feature type="region of interest" description="Disordered" evidence="9">
    <location>
        <begin position="1"/>
        <end position="56"/>
    </location>
</feature>
<dbReference type="GO" id="GO:0005524">
    <property type="term" value="F:ATP binding"/>
    <property type="evidence" value="ECO:0007669"/>
    <property type="project" value="UniProtKB-KW"/>
</dbReference>
<dbReference type="CDD" id="cd04242">
    <property type="entry name" value="AAK_G5K_ProB"/>
    <property type="match status" value="1"/>
</dbReference>
<dbReference type="InterPro" id="IPR041739">
    <property type="entry name" value="G5K_ProB"/>
</dbReference>
<feature type="binding site" evidence="8">
    <location>
        <begin position="283"/>
        <end position="289"/>
    </location>
    <ligand>
        <name>ATP</name>
        <dbReference type="ChEBI" id="CHEBI:30616"/>
    </ligand>
</feature>
<dbReference type="CDD" id="cd21157">
    <property type="entry name" value="PUA_G5K"/>
    <property type="match status" value="1"/>
</dbReference>
<keyword evidence="3 8" id="KW-0641">Proline biosynthesis</keyword>
<dbReference type="GO" id="GO:0003723">
    <property type="term" value="F:RNA binding"/>
    <property type="evidence" value="ECO:0007669"/>
    <property type="project" value="InterPro"/>
</dbReference>
<dbReference type="EC" id="2.7.2.11" evidence="8"/>
<dbReference type="InterPro" id="IPR036974">
    <property type="entry name" value="PUA_sf"/>
</dbReference>
<feature type="compositionally biased region" description="Polar residues" evidence="9">
    <location>
        <begin position="12"/>
        <end position="31"/>
    </location>
</feature>
<comment type="subcellular location">
    <subcellularLocation>
        <location evidence="8">Cytoplasm</location>
    </subcellularLocation>
</comment>
<dbReference type="AlphaFoldDB" id="V8CCT2"/>
<comment type="function">
    <text evidence="8">Catalyzes the transfer of a phosphate group to glutamate to form L-glutamate 5-phosphate.</text>
</comment>
<dbReference type="InterPro" id="IPR001057">
    <property type="entry name" value="Glu/AcGlu_kinase"/>
</dbReference>
<dbReference type="InterPro" id="IPR019797">
    <property type="entry name" value="Glutamate_5-kinase_CS"/>
</dbReference>
<comment type="caution">
    <text evidence="11">The sequence shown here is derived from an EMBL/GenBank/DDBJ whole genome shotgun (WGS) entry which is preliminary data.</text>
</comment>
<evidence type="ECO:0000256" key="2">
    <source>
        <dbReference type="ARBA" id="ARBA00022605"/>
    </source>
</evidence>
<feature type="binding site" evidence="8">
    <location>
        <begin position="240"/>
        <end position="241"/>
    </location>
    <ligand>
        <name>ATP</name>
        <dbReference type="ChEBI" id="CHEBI:30616"/>
    </ligand>
</feature>
<dbReference type="Pfam" id="PF00696">
    <property type="entry name" value="AA_kinase"/>
    <property type="match status" value="1"/>
</dbReference>
<dbReference type="InterPro" id="IPR005715">
    <property type="entry name" value="Glu_5kinase/COase_Synthase"/>
</dbReference>
<organism evidence="11 12">
    <name type="scientific">Helicobacter macacae MIT 99-5501</name>
    <dbReference type="NCBI Taxonomy" id="1357400"/>
    <lineage>
        <taxon>Bacteria</taxon>
        <taxon>Pseudomonadati</taxon>
        <taxon>Campylobacterota</taxon>
        <taxon>Epsilonproteobacteria</taxon>
        <taxon>Campylobacterales</taxon>
        <taxon>Helicobacteraceae</taxon>
        <taxon>Helicobacter</taxon>
    </lineage>
</organism>
<feature type="binding site" evidence="8">
    <location>
        <position position="204"/>
    </location>
    <ligand>
        <name>substrate</name>
    </ligand>
</feature>
<dbReference type="InterPro" id="IPR036393">
    <property type="entry name" value="AceGlu_kinase-like_sf"/>
</dbReference>
<evidence type="ECO:0000256" key="6">
    <source>
        <dbReference type="ARBA" id="ARBA00022777"/>
    </source>
</evidence>
<reference evidence="11 12" key="1">
    <citation type="journal article" date="2014" name="Genome Announc.">
        <title>Draft genome sequences of six enterohepatic helicobacter species isolated from humans and one from rhesus macaques.</title>
        <authorList>
            <person name="Shen Z."/>
            <person name="Sheh A."/>
            <person name="Young S.K."/>
            <person name="Abouelliel A."/>
            <person name="Ward D.V."/>
            <person name="Earl A.M."/>
            <person name="Fox J.G."/>
        </authorList>
    </citation>
    <scope>NUCLEOTIDE SEQUENCE [LARGE SCALE GENOMIC DNA]</scope>
    <source>
        <strain evidence="11 12">MIT 99-5501</strain>
    </source>
</reference>
<dbReference type="STRING" id="1357400.HMPREF2086_00499"/>
<dbReference type="RefSeq" id="WP_023927205.1">
    <property type="nucleotide sequence ID" value="NZ_KI669454.1"/>
</dbReference>
<dbReference type="PROSITE" id="PS00902">
    <property type="entry name" value="GLUTAMATE_5_KINASE"/>
    <property type="match status" value="1"/>
</dbReference>
<keyword evidence="12" id="KW-1185">Reference proteome</keyword>
<dbReference type="SUPFAM" id="SSF88697">
    <property type="entry name" value="PUA domain-like"/>
    <property type="match status" value="1"/>
</dbReference>
<evidence type="ECO:0000256" key="1">
    <source>
        <dbReference type="ARBA" id="ARBA00022490"/>
    </source>
</evidence>
<dbReference type="InterPro" id="IPR002478">
    <property type="entry name" value="PUA"/>
</dbReference>
<dbReference type="Gene3D" id="2.30.130.10">
    <property type="entry name" value="PUA domain"/>
    <property type="match status" value="1"/>
</dbReference>
<evidence type="ECO:0000256" key="7">
    <source>
        <dbReference type="ARBA" id="ARBA00022840"/>
    </source>
</evidence>
<evidence type="ECO:0000313" key="11">
    <source>
        <dbReference type="EMBL" id="ETD25164.1"/>
    </source>
</evidence>
<evidence type="ECO:0000256" key="5">
    <source>
        <dbReference type="ARBA" id="ARBA00022741"/>
    </source>
</evidence>
<dbReference type="NCBIfam" id="TIGR01027">
    <property type="entry name" value="proB"/>
    <property type="match status" value="1"/>
</dbReference>
<keyword evidence="4 8" id="KW-0808">Transferase</keyword>
<evidence type="ECO:0000256" key="8">
    <source>
        <dbReference type="HAMAP-Rule" id="MF_00456"/>
    </source>
</evidence>
<dbReference type="InterPro" id="IPR001048">
    <property type="entry name" value="Asp/Glu/Uridylate_kinase"/>
</dbReference>
<keyword evidence="5 8" id="KW-0547">Nucleotide-binding</keyword>
<dbReference type="FunFam" id="3.40.1160.10:FF:000018">
    <property type="entry name" value="Glutamate 5-kinase"/>
    <property type="match status" value="1"/>
</dbReference>
<keyword evidence="7 8" id="KW-0067">ATP-binding</keyword>
<keyword evidence="1 8" id="KW-0963">Cytoplasm</keyword>
<evidence type="ECO:0000256" key="3">
    <source>
        <dbReference type="ARBA" id="ARBA00022650"/>
    </source>
</evidence>
<dbReference type="Proteomes" id="UP000018731">
    <property type="component" value="Unassembled WGS sequence"/>
</dbReference>
<dbReference type="HOGENOM" id="CLU_025400_2_1_7"/>
<dbReference type="PANTHER" id="PTHR43654">
    <property type="entry name" value="GLUTAMATE 5-KINASE"/>
    <property type="match status" value="1"/>
</dbReference>
<comment type="catalytic activity">
    <reaction evidence="8">
        <text>L-glutamate + ATP = L-glutamyl 5-phosphate + ADP</text>
        <dbReference type="Rhea" id="RHEA:14877"/>
        <dbReference type="ChEBI" id="CHEBI:29985"/>
        <dbReference type="ChEBI" id="CHEBI:30616"/>
        <dbReference type="ChEBI" id="CHEBI:58274"/>
        <dbReference type="ChEBI" id="CHEBI:456216"/>
        <dbReference type="EC" id="2.7.2.11"/>
    </reaction>
</comment>
<comment type="pathway">
    <text evidence="8">Amino-acid biosynthesis; L-proline biosynthesis; L-glutamate 5-semialdehyde from L-glutamate: step 1/2.</text>
</comment>
<dbReference type="PANTHER" id="PTHR43654:SF1">
    <property type="entry name" value="ISOPENTENYL PHOSPHATE KINASE"/>
    <property type="match status" value="1"/>
</dbReference>
<dbReference type="PIRSF" id="PIRSF000729">
    <property type="entry name" value="GK"/>
    <property type="match status" value="1"/>
</dbReference>
<dbReference type="InterPro" id="IPR015947">
    <property type="entry name" value="PUA-like_sf"/>
</dbReference>
<dbReference type="PATRIC" id="fig|1357400.3.peg.683"/>
<dbReference type="Pfam" id="PF01472">
    <property type="entry name" value="PUA"/>
    <property type="match status" value="1"/>
</dbReference>
<dbReference type="GO" id="GO:0004349">
    <property type="term" value="F:glutamate 5-kinase activity"/>
    <property type="evidence" value="ECO:0007669"/>
    <property type="project" value="UniProtKB-UniRule"/>
</dbReference>
<dbReference type="HAMAP" id="MF_00456">
    <property type="entry name" value="ProB"/>
    <property type="match status" value="1"/>
</dbReference>
<dbReference type="GO" id="GO:0005829">
    <property type="term" value="C:cytosol"/>
    <property type="evidence" value="ECO:0007669"/>
    <property type="project" value="TreeGrafter"/>
</dbReference>
<comment type="similarity">
    <text evidence="8">Belongs to the glutamate 5-kinase family.</text>
</comment>
<keyword evidence="6 8" id="KW-0418">Kinase</keyword>
<dbReference type="PRINTS" id="PR00474">
    <property type="entry name" value="GLU5KINASE"/>
</dbReference>
<feature type="compositionally biased region" description="Polar residues" evidence="9">
    <location>
        <begin position="38"/>
        <end position="56"/>
    </location>
</feature>
<evidence type="ECO:0000256" key="9">
    <source>
        <dbReference type="SAM" id="MobiDB-lite"/>
    </source>
</evidence>
<dbReference type="Gene3D" id="3.40.1160.10">
    <property type="entry name" value="Acetylglutamate kinase-like"/>
    <property type="match status" value="1"/>
</dbReference>
<proteinExistence type="inferred from homology"/>
<dbReference type="PROSITE" id="PS50890">
    <property type="entry name" value="PUA"/>
    <property type="match status" value="1"/>
</dbReference>
<dbReference type="eggNOG" id="COG0263">
    <property type="taxonomic scope" value="Bacteria"/>
</dbReference>
<gene>
    <name evidence="8" type="primary">proB</name>
    <name evidence="11" type="ORF">HMPREF2086_00499</name>
</gene>
<feature type="binding site" evidence="8">
    <location>
        <position position="220"/>
    </location>
    <ligand>
        <name>substrate</name>
    </ligand>
</feature>
<accession>V8CCT2</accession>
<dbReference type="GO" id="GO:0055129">
    <property type="term" value="P:L-proline biosynthetic process"/>
    <property type="evidence" value="ECO:0007669"/>
    <property type="project" value="UniProtKB-UniRule"/>
</dbReference>
<keyword evidence="2 8" id="KW-0028">Amino-acid biosynthesis</keyword>
<feature type="domain" description="PUA" evidence="10">
    <location>
        <begin position="351"/>
        <end position="436"/>
    </location>
</feature>
<dbReference type="InterPro" id="IPR011529">
    <property type="entry name" value="Glu_5kinase"/>
</dbReference>
<dbReference type="UniPathway" id="UPA00098">
    <property type="reaction ID" value="UER00359"/>
</dbReference>
<evidence type="ECO:0000259" key="10">
    <source>
        <dbReference type="SMART" id="SM00359"/>
    </source>
</evidence>
<protein>
    <recommendedName>
        <fullName evidence="8">Glutamate 5-kinase</fullName>
        <ecNumber evidence="8">2.7.2.11</ecNumber>
    </recommendedName>
    <alternativeName>
        <fullName evidence="8">Gamma-glutamyl kinase</fullName>
        <shortName evidence="8">GK</shortName>
    </alternativeName>
</protein>
<dbReference type="SUPFAM" id="SSF53633">
    <property type="entry name" value="Carbamate kinase-like"/>
    <property type="match status" value="1"/>
</dbReference>
<dbReference type="EMBL" id="AZJI01000001">
    <property type="protein sequence ID" value="ETD25164.1"/>
    <property type="molecule type" value="Genomic_DNA"/>
</dbReference>
<dbReference type="SMART" id="SM00359">
    <property type="entry name" value="PUA"/>
    <property type="match status" value="1"/>
</dbReference>
<feature type="binding site" evidence="8">
    <location>
        <position position="72"/>
    </location>
    <ligand>
        <name>ATP</name>
        <dbReference type="ChEBI" id="CHEBI:30616"/>
    </ligand>
</feature>